<name>A0A6S7C7A0_9BURK</name>
<reference evidence="1 2" key="1">
    <citation type="submission" date="2020-04" db="EMBL/GenBank/DDBJ databases">
        <authorList>
            <person name="De Canck E."/>
        </authorList>
    </citation>
    <scope>NUCLEOTIDE SEQUENCE [LARGE SCALE GENOMIC DNA]</scope>
    <source>
        <strain evidence="1 2">LMG 26788</strain>
    </source>
</reference>
<gene>
    <name evidence="1" type="ORF">LMG26788_00998</name>
</gene>
<evidence type="ECO:0008006" key="3">
    <source>
        <dbReference type="Google" id="ProtNLM"/>
    </source>
</evidence>
<dbReference type="AlphaFoldDB" id="A0A6S7C7A0"/>
<proteinExistence type="predicted"/>
<accession>A0A6S7C7A0</accession>
<sequence>MAALLALAAGCSVPPTRDARIAHADAVAASRGWTALTLPAAGFALRAYVPPARPAQPGWLTVYIEGDGLAWLTPSQASGDPTPAEPVGLRLALAQPDGLAAYLARPCQYTGARRPPCSAAYWTARRFSPEVVAATNAALDALQRRLGPRDLVLVGYSGGAAIAALAAARRHDVIGLVTVAGNLDLAGWARLHDLAPLTGSLDPALETDRLAGVAQYHFTGARDTVVSPALARGYAARYPQAARPPVVSVPDATHHCCWQAQWPELWRRAAAFLASAHAGTR</sequence>
<evidence type="ECO:0000313" key="1">
    <source>
        <dbReference type="EMBL" id="CAB3835936.1"/>
    </source>
</evidence>
<dbReference type="Gene3D" id="3.40.50.1820">
    <property type="entry name" value="alpha/beta hydrolase"/>
    <property type="match status" value="1"/>
</dbReference>
<organism evidence="1 2">
    <name type="scientific">Achromobacter pulmonis</name>
    <dbReference type="NCBI Taxonomy" id="1389932"/>
    <lineage>
        <taxon>Bacteria</taxon>
        <taxon>Pseudomonadati</taxon>
        <taxon>Pseudomonadota</taxon>
        <taxon>Betaproteobacteria</taxon>
        <taxon>Burkholderiales</taxon>
        <taxon>Alcaligenaceae</taxon>
        <taxon>Achromobacter</taxon>
    </lineage>
</organism>
<keyword evidence="2" id="KW-1185">Reference proteome</keyword>
<dbReference type="RefSeq" id="WP_175140209.1">
    <property type="nucleotide sequence ID" value="NZ_CADIKZ010000002.1"/>
</dbReference>
<evidence type="ECO:0000313" key="2">
    <source>
        <dbReference type="Proteomes" id="UP000494203"/>
    </source>
</evidence>
<dbReference type="InterPro" id="IPR029058">
    <property type="entry name" value="AB_hydrolase_fold"/>
</dbReference>
<dbReference type="Proteomes" id="UP000494203">
    <property type="component" value="Unassembled WGS sequence"/>
</dbReference>
<dbReference type="EMBL" id="CADIKZ010000002">
    <property type="protein sequence ID" value="CAB3835936.1"/>
    <property type="molecule type" value="Genomic_DNA"/>
</dbReference>
<protein>
    <recommendedName>
        <fullName evidence="3">Alpha/beta hydrolase</fullName>
    </recommendedName>
</protein>
<dbReference type="SUPFAM" id="SSF53474">
    <property type="entry name" value="alpha/beta-Hydrolases"/>
    <property type="match status" value="1"/>
</dbReference>